<feature type="transmembrane region" description="Helical" evidence="1">
    <location>
        <begin position="64"/>
        <end position="83"/>
    </location>
</feature>
<proteinExistence type="predicted"/>
<feature type="transmembrane region" description="Helical" evidence="1">
    <location>
        <begin position="89"/>
        <end position="109"/>
    </location>
</feature>
<evidence type="ECO:0000313" key="2">
    <source>
        <dbReference type="EMBL" id="QKU35546.1"/>
    </source>
</evidence>
<accession>A0A6N1NVV0</accession>
<keyword evidence="1" id="KW-0472">Membrane</keyword>
<reference evidence="2" key="2">
    <citation type="journal article" date="2018" name="Nat. Commun.">
        <title>Tailed giant Tupanvirus possesses the most complete translational apparatus of the known virosphere.</title>
        <authorList>
            <person name="Abrahao J."/>
            <person name="Silva L."/>
            <person name="Silva L.S."/>
            <person name="Khalil J.Y.B."/>
            <person name="Rodrigues R."/>
            <person name="Arantes T."/>
            <person name="Assis F."/>
            <person name="Boratto P."/>
            <person name="Andrade M."/>
            <person name="Kroon E.G."/>
            <person name="Ribeiro B."/>
            <person name="Bergier I."/>
            <person name="Seligmann H."/>
            <person name="Ghigo E."/>
            <person name="Colson P."/>
            <person name="Levasseur A."/>
            <person name="Kroemer G."/>
            <person name="Raoult D."/>
            <person name="La Scola B."/>
        </authorList>
    </citation>
    <scope>NUCLEOTIDE SEQUENCE [LARGE SCALE GENOMIC DNA]</scope>
    <source>
        <strain evidence="2">Soda lake</strain>
    </source>
</reference>
<evidence type="ECO:0000256" key="1">
    <source>
        <dbReference type="SAM" id="Phobius"/>
    </source>
</evidence>
<evidence type="ECO:0008006" key="3">
    <source>
        <dbReference type="Google" id="ProtNLM"/>
    </source>
</evidence>
<dbReference type="KEGG" id="vg:80518976"/>
<feature type="transmembrane region" description="Helical" evidence="1">
    <location>
        <begin position="36"/>
        <end position="52"/>
    </location>
</feature>
<sequence length="394" mass="45792">MMQELSNMTTIFLMYFFIILKNLLFSNSFFDMQFMASTLLVTLSSTIMFYPERLTNEMKDIGKFLGHAMFISVCFSLVCGFISMIYNILFYFGFVNTIICLNIICMFFMSSMVQMFKQQINDKLSKSNVGNKILNAINYYYNTYIISKKLGKKIMDFSKFVVLNYVWVYCKIVFYKFLKINNELSENTQSQIVKTKLDNKYSGVKNYISEEVIQPFFIKSFQSALESNPFAVINNIDKDNQKPYKNTLSNQNINMSFLTNTKINQNENIDDLDDDLDLSNVPEVPKEQIEQTIISEQEKPKVLTTEEKRAALKRKMADKRANRGGANRNQKSMQNNMANLMNMPGMNEMMETMLKGDNLEKLMKQIPGDKVGMQMPNVDAEQMKQLIRAMNKKK</sequence>
<reference evidence="2" key="1">
    <citation type="submission" date="2017-01" db="EMBL/GenBank/DDBJ databases">
        <authorList>
            <person name="Assis F.L."/>
            <person name="Abrahao J.S."/>
            <person name="Silva L."/>
            <person name="Khalil J.B."/>
            <person name="Rodrigues R."/>
            <person name="Silva L.S."/>
            <person name="Arantes T."/>
            <person name="Boratto P."/>
            <person name="Andrade M."/>
            <person name="Kroon E.G."/>
            <person name="Ribeiro B."/>
            <person name="Bergier I."/>
            <person name="Seligmann H."/>
            <person name="Ghigo E."/>
            <person name="Colson P."/>
            <person name="Levasseur A."/>
            <person name="Raoult D."/>
            <person name="Scola B.L."/>
        </authorList>
    </citation>
    <scope>NUCLEOTIDE SEQUENCE</scope>
    <source>
        <strain evidence="2">Soda lake</strain>
    </source>
</reference>
<dbReference type="RefSeq" id="YP_010782212.1">
    <property type="nucleotide sequence ID" value="NC_075039.1"/>
</dbReference>
<organism evidence="2">
    <name type="scientific">Tupanvirus soda lake</name>
    <dbReference type="NCBI Taxonomy" id="2126985"/>
    <lineage>
        <taxon>Viruses</taxon>
        <taxon>Varidnaviria</taxon>
        <taxon>Bamfordvirae</taxon>
        <taxon>Nucleocytoviricota</taxon>
        <taxon>Megaviricetes</taxon>
        <taxon>Imitervirales</taxon>
        <taxon>Mimiviridae</taxon>
        <taxon>Megamimivirinae</taxon>
        <taxon>Tupanvirus</taxon>
        <taxon>Tupanvirus salinum</taxon>
    </lineage>
</organism>
<feature type="transmembrane region" description="Helical" evidence="1">
    <location>
        <begin position="12"/>
        <end position="30"/>
    </location>
</feature>
<keyword evidence="1" id="KW-1133">Transmembrane helix</keyword>
<name>A0A6N1NVV0_9VIRU</name>
<dbReference type="EMBL" id="KY523104">
    <property type="protein sequence ID" value="QKU35546.1"/>
    <property type="molecule type" value="Genomic_DNA"/>
</dbReference>
<keyword evidence="1" id="KW-0812">Transmembrane</keyword>
<protein>
    <recommendedName>
        <fullName evidence="3">Transmembrane protein</fullName>
    </recommendedName>
</protein>
<dbReference type="GeneID" id="80518976"/>